<proteinExistence type="predicted"/>
<accession>A0A6C0DV78</accession>
<reference evidence="1" key="1">
    <citation type="journal article" date="2020" name="Nature">
        <title>Giant virus diversity and host interactions through global metagenomics.</title>
        <authorList>
            <person name="Schulz F."/>
            <person name="Roux S."/>
            <person name="Paez-Espino D."/>
            <person name="Jungbluth S."/>
            <person name="Walsh D.A."/>
            <person name="Denef V.J."/>
            <person name="McMahon K.D."/>
            <person name="Konstantinidis K.T."/>
            <person name="Eloe-Fadrosh E.A."/>
            <person name="Kyrpides N.C."/>
            <person name="Woyke T."/>
        </authorList>
    </citation>
    <scope>NUCLEOTIDE SEQUENCE</scope>
    <source>
        <strain evidence="1">GVMAG-M-3300023174-68</strain>
    </source>
</reference>
<evidence type="ECO:0000313" key="1">
    <source>
        <dbReference type="EMBL" id="QHT20544.1"/>
    </source>
</evidence>
<organism evidence="1">
    <name type="scientific">viral metagenome</name>
    <dbReference type="NCBI Taxonomy" id="1070528"/>
    <lineage>
        <taxon>unclassified sequences</taxon>
        <taxon>metagenomes</taxon>
        <taxon>organismal metagenomes</taxon>
    </lineage>
</organism>
<sequence length="32" mass="4095">MLYYNMQYNNIKIKKYVIKLNYLTNKKYLYIV</sequence>
<dbReference type="AlphaFoldDB" id="A0A6C0DV78"/>
<protein>
    <submittedName>
        <fullName evidence="1">Uncharacterized protein</fullName>
    </submittedName>
</protein>
<dbReference type="EMBL" id="MN739679">
    <property type="protein sequence ID" value="QHT20544.1"/>
    <property type="molecule type" value="Genomic_DNA"/>
</dbReference>
<name>A0A6C0DV78_9ZZZZ</name>